<dbReference type="Gene3D" id="2.170.120.40">
    <property type="entry name" value="YbbR-like domain"/>
    <property type="match status" value="2"/>
</dbReference>
<dbReference type="InterPro" id="IPR012505">
    <property type="entry name" value="YbbR"/>
</dbReference>
<keyword evidence="1" id="KW-1133">Transmembrane helix</keyword>
<gene>
    <name evidence="2" type="ORF">IMF26_07810</name>
</gene>
<dbReference type="Gene3D" id="2.170.120.30">
    <property type="match status" value="2"/>
</dbReference>
<dbReference type="PANTHER" id="PTHR37804">
    <property type="entry name" value="CDAA REGULATORY PROTEIN CDAR"/>
    <property type="match status" value="1"/>
</dbReference>
<dbReference type="PANTHER" id="PTHR37804:SF1">
    <property type="entry name" value="CDAA REGULATORY PROTEIN CDAR"/>
    <property type="match status" value="1"/>
</dbReference>
<sequence length="399" mass="42827">MTGKVTTNDIVAKVAAVILALIVWVQVFNDKNPLEKRVLSLDVEPKNYGDKLVVGLNPQKVNVTIEGRARTLAEVEKEKPKAIADLTGVEPGESAVSLTISLPRGVKLLEINPKKVTVTLDVSHTRKVPVIVEVQGDPNEDYTKGVPYSIPQQVEVKGPRTLVDKVQSAVGVVDVTGAVKEVTGVISVVPKDAMGNEVKGVDVDPKEVKVTVPMTALPPAKTVRVHVPVVGTPKSGFKVVGVTVNPEIVKLRADPSIIGSINSLSTKSVDVSGKDASFDTVAVLDVPRGVSVQTYQVTVRVEIAEDIIERTFKDVIVQLLNPAPGLAWQLDPPVVDIVLTGRSDILSRIKAAEIEAYIDADGRPEGGPYELIVVPKVPDSENIRIDVRPARVKLTLTKR</sequence>
<evidence type="ECO:0000256" key="1">
    <source>
        <dbReference type="SAM" id="Phobius"/>
    </source>
</evidence>
<organism evidence="2">
    <name type="scientific">Candidatus Fermentithermobacillus carboniphilus</name>
    <dbReference type="NCBI Taxonomy" id="3085328"/>
    <lineage>
        <taxon>Bacteria</taxon>
        <taxon>Bacillati</taxon>
        <taxon>Bacillota</taxon>
        <taxon>Candidatus Fermentithermobacillia</taxon>
        <taxon>Candidatus Fermentithermobacillales</taxon>
        <taxon>Candidatus Fermentithermobacillaceae</taxon>
        <taxon>Candidatus Fermentithermobacillus</taxon>
    </lineage>
</organism>
<dbReference type="Pfam" id="PF07949">
    <property type="entry name" value="YbbR"/>
    <property type="match status" value="3"/>
</dbReference>
<keyword evidence="1" id="KW-0472">Membrane</keyword>
<name>A0AAT9LA82_9FIRM</name>
<dbReference type="EMBL" id="CP062796">
    <property type="protein sequence ID" value="QUL97971.1"/>
    <property type="molecule type" value="Genomic_DNA"/>
</dbReference>
<dbReference type="KEGG" id="fcz:IMF26_07810"/>
<keyword evidence="1" id="KW-0812">Transmembrane</keyword>
<evidence type="ECO:0008006" key="3">
    <source>
        <dbReference type="Google" id="ProtNLM"/>
    </source>
</evidence>
<feature type="transmembrane region" description="Helical" evidence="1">
    <location>
        <begin position="10"/>
        <end position="28"/>
    </location>
</feature>
<reference evidence="2" key="2">
    <citation type="journal article" date="2023" name="Biology">
        <title>Prokaryotic Life Associated with Coal-Fire Gas Vents Revealed by Metagenomics.</title>
        <authorList>
            <person name="Kadnikov V.V."/>
            <person name="Mardanov A.V."/>
            <person name="Beletsky A.V."/>
            <person name="Karnachuk O.V."/>
            <person name="Ravin N.V."/>
        </authorList>
    </citation>
    <scope>NUCLEOTIDE SEQUENCE</scope>
    <source>
        <strain evidence="2">Bu02</strain>
    </source>
</reference>
<dbReference type="InterPro" id="IPR053154">
    <property type="entry name" value="c-di-AMP_regulator"/>
</dbReference>
<dbReference type="AlphaFoldDB" id="A0AAT9LA82"/>
<evidence type="ECO:0000313" key="2">
    <source>
        <dbReference type="EMBL" id="QUL97971.1"/>
    </source>
</evidence>
<reference evidence="2" key="1">
    <citation type="submission" date="2020-10" db="EMBL/GenBank/DDBJ databases">
        <authorList>
            <person name="Kadnikov V."/>
            <person name="Beletsky A.V."/>
            <person name="Mardanov A.V."/>
            <person name="Karnachuk O.V."/>
            <person name="Ravin N.V."/>
        </authorList>
    </citation>
    <scope>NUCLEOTIDE SEQUENCE</scope>
    <source>
        <strain evidence="2">Bu02</strain>
    </source>
</reference>
<proteinExistence type="predicted"/>
<protein>
    <recommendedName>
        <fullName evidence="3">YbbR domain-containing protein</fullName>
    </recommendedName>
</protein>
<accession>A0AAT9LA82</accession>